<evidence type="ECO:0000256" key="3">
    <source>
        <dbReference type="ARBA" id="ARBA00022989"/>
    </source>
</evidence>
<keyword evidence="3 5" id="KW-1133">Transmembrane helix</keyword>
<reference evidence="7 9" key="2">
    <citation type="submission" date="2020-12" db="EMBL/GenBank/DDBJ databases">
        <title>Taxonomic evaluation of the Bacillus sporothermodurans group of bacteria based on whole genome sequences.</title>
        <authorList>
            <person name="Fiedler G."/>
            <person name="Herbstmann A.-D."/>
            <person name="Doll E."/>
            <person name="Wenning M."/>
            <person name="Brinks E."/>
            <person name="Kabisch J."/>
            <person name="Breitenwieser F."/>
            <person name="Lappann M."/>
            <person name="Boehnlein C."/>
            <person name="Franz C."/>
        </authorList>
    </citation>
    <scope>NUCLEOTIDE SEQUENCE [LARGE SCALE GENOMIC DNA]</scope>
    <source>
        <strain evidence="7 9">DSM 10599</strain>
    </source>
</reference>
<keyword evidence="4 5" id="KW-0472">Membrane</keyword>
<evidence type="ECO:0000313" key="6">
    <source>
        <dbReference type="EMBL" id="KYD10824.1"/>
    </source>
</evidence>
<evidence type="ECO:0000256" key="5">
    <source>
        <dbReference type="SAM" id="Phobius"/>
    </source>
</evidence>
<reference evidence="6 8" key="1">
    <citation type="submission" date="2016-01" db="EMBL/GenBank/DDBJ databases">
        <title>Genome Sequences of Twelve Sporeforming Bacillus Species Isolated from Foods.</title>
        <authorList>
            <person name="Berendsen E.M."/>
            <person name="Wells-Bennik M.H."/>
            <person name="Krawcyk A.O."/>
            <person name="De Jong A."/>
            <person name="Holsappel S."/>
            <person name="Eijlander R.T."/>
            <person name="Kuipers O.P."/>
        </authorList>
    </citation>
    <scope>NUCLEOTIDE SEQUENCE [LARGE SCALE GENOMIC DNA]</scope>
    <source>
        <strain evidence="6 8">B4102</strain>
    </source>
</reference>
<sequence>MVNLVILLILIIGFFVGLKRGFILQLIHITGFIIAFAVAYMYFKDLAPHLKLWIPYPALDENKSISMLLSGLNLEDAYYRAIAFAIIFFATKIILHIIGSALDFVARIPILKQLNVWAGGILGFLEVYLIIFIILYIGALLPIESIQHALDQSFIAKGIIKNTPILSNQIENWWISNIS</sequence>
<feature type="transmembrane region" description="Helical" evidence="5">
    <location>
        <begin position="114"/>
        <end position="137"/>
    </location>
</feature>
<dbReference type="Proteomes" id="UP000075666">
    <property type="component" value="Unassembled WGS sequence"/>
</dbReference>
<dbReference type="GeneID" id="62497240"/>
<feature type="transmembrane region" description="Helical" evidence="5">
    <location>
        <begin position="77"/>
        <end position="102"/>
    </location>
</feature>
<dbReference type="GO" id="GO:0016020">
    <property type="term" value="C:membrane"/>
    <property type="evidence" value="ECO:0007669"/>
    <property type="project" value="UniProtKB-SubCell"/>
</dbReference>
<keyword evidence="8" id="KW-1185">Reference proteome</keyword>
<evidence type="ECO:0000313" key="8">
    <source>
        <dbReference type="Proteomes" id="UP000075666"/>
    </source>
</evidence>
<dbReference type="RefSeq" id="WP_066227053.1">
    <property type="nucleotide sequence ID" value="NZ_CP066701.1"/>
</dbReference>
<name>A0A150LEX5_9BACI</name>
<proteinExistence type="predicted"/>
<dbReference type="PATRIC" id="fig|46224.3.peg.668"/>
<evidence type="ECO:0000256" key="4">
    <source>
        <dbReference type="ARBA" id="ARBA00023136"/>
    </source>
</evidence>
<dbReference type="KEGG" id="hspo:JGZ69_15050"/>
<evidence type="ECO:0000256" key="2">
    <source>
        <dbReference type="ARBA" id="ARBA00022692"/>
    </source>
</evidence>
<dbReference type="PANTHER" id="PTHR37306">
    <property type="entry name" value="COLICIN V PRODUCTION PROTEIN"/>
    <property type="match status" value="1"/>
</dbReference>
<evidence type="ECO:0000313" key="9">
    <source>
        <dbReference type="Proteomes" id="UP000595512"/>
    </source>
</evidence>
<keyword evidence="2 5" id="KW-0812">Transmembrane</keyword>
<evidence type="ECO:0000313" key="7">
    <source>
        <dbReference type="EMBL" id="QQX24128.1"/>
    </source>
</evidence>
<protein>
    <submittedName>
        <fullName evidence="7">CvpA family protein</fullName>
    </submittedName>
</protein>
<dbReference type="InterPro" id="IPR003825">
    <property type="entry name" value="Colicin-V_CvpA"/>
</dbReference>
<dbReference type="Proteomes" id="UP000595512">
    <property type="component" value="Chromosome"/>
</dbReference>
<dbReference type="EMBL" id="LQYN01000011">
    <property type="protein sequence ID" value="KYD10824.1"/>
    <property type="molecule type" value="Genomic_DNA"/>
</dbReference>
<feature type="transmembrane region" description="Helical" evidence="5">
    <location>
        <begin position="21"/>
        <end position="43"/>
    </location>
</feature>
<dbReference type="AlphaFoldDB" id="A0A150LEX5"/>
<dbReference type="GO" id="GO:0009403">
    <property type="term" value="P:toxin biosynthetic process"/>
    <property type="evidence" value="ECO:0007669"/>
    <property type="project" value="InterPro"/>
</dbReference>
<accession>A0A150LEX5</accession>
<dbReference type="Pfam" id="PF02674">
    <property type="entry name" value="Colicin_V"/>
    <property type="match status" value="1"/>
</dbReference>
<dbReference type="PANTHER" id="PTHR37306:SF1">
    <property type="entry name" value="COLICIN V PRODUCTION PROTEIN"/>
    <property type="match status" value="1"/>
</dbReference>
<dbReference type="EMBL" id="CP066701">
    <property type="protein sequence ID" value="QQX24128.1"/>
    <property type="molecule type" value="Genomic_DNA"/>
</dbReference>
<dbReference type="STRING" id="46224.B4102_1609"/>
<comment type="subcellular location">
    <subcellularLocation>
        <location evidence="1">Membrane</location>
        <topology evidence="1">Multi-pass membrane protein</topology>
    </subcellularLocation>
</comment>
<organism evidence="6 8">
    <name type="scientific">Heyndrickxia sporothermodurans</name>
    <dbReference type="NCBI Taxonomy" id="46224"/>
    <lineage>
        <taxon>Bacteria</taxon>
        <taxon>Bacillati</taxon>
        <taxon>Bacillota</taxon>
        <taxon>Bacilli</taxon>
        <taxon>Bacillales</taxon>
        <taxon>Bacillaceae</taxon>
        <taxon>Heyndrickxia</taxon>
    </lineage>
</organism>
<dbReference type="OrthoDB" id="1809613at2"/>
<evidence type="ECO:0000256" key="1">
    <source>
        <dbReference type="ARBA" id="ARBA00004141"/>
    </source>
</evidence>
<gene>
    <name evidence="6" type="ORF">B4102_1609</name>
    <name evidence="7" type="ORF">JGZ69_15050</name>
</gene>